<proteinExistence type="predicted"/>
<sequence length="74" mass="7667">MGVDCCPLGVAKCLTRSSSGITRNAWSTSYRGTAPTGPTAWLMALHIPDVVGDSRQTIDGPSFGPLLGVSGFRA</sequence>
<name>A0ABS8TP53_DATST</name>
<accession>A0ABS8TP53</accession>
<dbReference type="Proteomes" id="UP000823775">
    <property type="component" value="Unassembled WGS sequence"/>
</dbReference>
<evidence type="ECO:0000313" key="1">
    <source>
        <dbReference type="EMBL" id="MCD7472686.1"/>
    </source>
</evidence>
<comment type="caution">
    <text evidence="1">The sequence shown here is derived from an EMBL/GenBank/DDBJ whole genome shotgun (WGS) entry which is preliminary data.</text>
</comment>
<dbReference type="EMBL" id="JACEIK010001862">
    <property type="protein sequence ID" value="MCD7472686.1"/>
    <property type="molecule type" value="Genomic_DNA"/>
</dbReference>
<organism evidence="1 2">
    <name type="scientific">Datura stramonium</name>
    <name type="common">Jimsonweed</name>
    <name type="synonym">Common thornapple</name>
    <dbReference type="NCBI Taxonomy" id="4076"/>
    <lineage>
        <taxon>Eukaryota</taxon>
        <taxon>Viridiplantae</taxon>
        <taxon>Streptophyta</taxon>
        <taxon>Embryophyta</taxon>
        <taxon>Tracheophyta</taxon>
        <taxon>Spermatophyta</taxon>
        <taxon>Magnoliopsida</taxon>
        <taxon>eudicotyledons</taxon>
        <taxon>Gunneridae</taxon>
        <taxon>Pentapetalae</taxon>
        <taxon>asterids</taxon>
        <taxon>lamiids</taxon>
        <taxon>Solanales</taxon>
        <taxon>Solanaceae</taxon>
        <taxon>Solanoideae</taxon>
        <taxon>Datureae</taxon>
        <taxon>Datura</taxon>
    </lineage>
</organism>
<reference evidence="1 2" key="1">
    <citation type="journal article" date="2021" name="BMC Genomics">
        <title>Datura genome reveals duplications of psychoactive alkaloid biosynthetic genes and high mutation rate following tissue culture.</title>
        <authorList>
            <person name="Rajewski A."/>
            <person name="Carter-House D."/>
            <person name="Stajich J."/>
            <person name="Litt A."/>
        </authorList>
    </citation>
    <scope>NUCLEOTIDE SEQUENCE [LARGE SCALE GENOMIC DNA]</scope>
    <source>
        <strain evidence="1">AR-01</strain>
    </source>
</reference>
<evidence type="ECO:0000313" key="2">
    <source>
        <dbReference type="Proteomes" id="UP000823775"/>
    </source>
</evidence>
<protein>
    <submittedName>
        <fullName evidence="1">Uncharacterized protein</fullName>
    </submittedName>
</protein>
<gene>
    <name evidence="1" type="ORF">HAX54_014012</name>
</gene>
<keyword evidence="2" id="KW-1185">Reference proteome</keyword>